<dbReference type="Pfam" id="PF13450">
    <property type="entry name" value="NAD_binding_8"/>
    <property type="match status" value="1"/>
</dbReference>
<comment type="cofactor">
    <cofactor evidence="1">
        <name>FAD</name>
        <dbReference type="ChEBI" id="CHEBI:57692"/>
    </cofactor>
</comment>
<keyword evidence="6 8" id="KW-0503">Monooxygenase</keyword>
<comment type="similarity">
    <text evidence="2">Belongs to the FAD-binding monooxygenase family.</text>
</comment>
<proteinExistence type="inferred from homology"/>
<dbReference type="EMBL" id="JBHSDR010000003">
    <property type="protein sequence ID" value="MFC4294668.1"/>
    <property type="molecule type" value="Genomic_DNA"/>
</dbReference>
<keyword evidence="4" id="KW-0274">FAD</keyword>
<evidence type="ECO:0000313" key="8">
    <source>
        <dbReference type="EMBL" id="MFC4294668.1"/>
    </source>
</evidence>
<dbReference type="InterPro" id="IPR051820">
    <property type="entry name" value="FAD-binding_MO"/>
</dbReference>
<comment type="caution">
    <text evidence="8">The sequence shown here is derived from an EMBL/GenBank/DDBJ whole genome shotgun (WGS) entry which is preliminary data.</text>
</comment>
<organism evidence="8 9">
    <name type="scientific">Novosphingobium tardum</name>
    <dbReference type="NCBI Taxonomy" id="1538021"/>
    <lineage>
        <taxon>Bacteria</taxon>
        <taxon>Pseudomonadati</taxon>
        <taxon>Pseudomonadota</taxon>
        <taxon>Alphaproteobacteria</taxon>
        <taxon>Sphingomonadales</taxon>
        <taxon>Sphingomonadaceae</taxon>
        <taxon>Novosphingobium</taxon>
    </lineage>
</organism>
<gene>
    <name evidence="8" type="ORF">ACFO0A_06300</name>
</gene>
<evidence type="ECO:0000256" key="7">
    <source>
        <dbReference type="SAM" id="MobiDB-lite"/>
    </source>
</evidence>
<evidence type="ECO:0000256" key="2">
    <source>
        <dbReference type="ARBA" id="ARBA00010139"/>
    </source>
</evidence>
<protein>
    <submittedName>
        <fullName evidence="8">Flavin-containing monooxygenase</fullName>
        <ecNumber evidence="8">1.14.13.-</ecNumber>
    </submittedName>
</protein>
<evidence type="ECO:0000256" key="6">
    <source>
        <dbReference type="ARBA" id="ARBA00023033"/>
    </source>
</evidence>
<evidence type="ECO:0000256" key="4">
    <source>
        <dbReference type="ARBA" id="ARBA00022827"/>
    </source>
</evidence>
<feature type="region of interest" description="Disordered" evidence="7">
    <location>
        <begin position="498"/>
        <end position="520"/>
    </location>
</feature>
<dbReference type="GO" id="GO:0004497">
    <property type="term" value="F:monooxygenase activity"/>
    <property type="evidence" value="ECO:0007669"/>
    <property type="project" value="UniProtKB-KW"/>
</dbReference>
<dbReference type="Pfam" id="PF00743">
    <property type="entry name" value="FMO-like"/>
    <property type="match status" value="1"/>
</dbReference>
<evidence type="ECO:0000256" key="5">
    <source>
        <dbReference type="ARBA" id="ARBA00023002"/>
    </source>
</evidence>
<dbReference type="Gene3D" id="3.50.50.60">
    <property type="entry name" value="FAD/NAD(P)-binding domain"/>
    <property type="match status" value="1"/>
</dbReference>
<accession>A0ABV8RNI4</accession>
<dbReference type="PANTHER" id="PTHR43872">
    <property type="entry name" value="MONOOXYGENASE, PUTATIVE (AFU_ORTHOLOGUE AFUA_8G02570)-RELATED"/>
    <property type="match status" value="1"/>
</dbReference>
<dbReference type="SUPFAM" id="SSF51905">
    <property type="entry name" value="FAD/NAD(P)-binding domain"/>
    <property type="match status" value="1"/>
</dbReference>
<dbReference type="PANTHER" id="PTHR43872:SF1">
    <property type="entry name" value="MONOOXYGENASE, PUTATIVE (AFU_ORTHOLOGUE AFUA_8G02570)-RELATED"/>
    <property type="match status" value="1"/>
</dbReference>
<evidence type="ECO:0000256" key="1">
    <source>
        <dbReference type="ARBA" id="ARBA00001974"/>
    </source>
</evidence>
<evidence type="ECO:0000313" key="9">
    <source>
        <dbReference type="Proteomes" id="UP001595828"/>
    </source>
</evidence>
<dbReference type="Proteomes" id="UP001595828">
    <property type="component" value="Unassembled WGS sequence"/>
</dbReference>
<dbReference type="InterPro" id="IPR020946">
    <property type="entry name" value="Flavin_mOase-like"/>
</dbReference>
<sequence>MTASIEDRVDVIVIGAGLAGIAAAHALGSQHPDKSFLVLDAYEGHGGTWRSHRYPGVRSDSDLFTYGFRFKPWTGAPVASGAEILDYMREAIEEYGLEEHFRYQTRVTRADWDSVASLWHIEGVHGPEEAAFRTSCSFLWMCQGYYRHSRGYTPDWPVLASFEGRIIHPQHWPEGFDYSGKRVIVIGSGATAATLVPAMARKAAHVTMLQRSPTYFSVAPNRHPLAETLRELKVDDAIVHDIVRRKITYDHDAYFHHIRSHPERAKAELIAALPAWLSKAEVEKHFTPAYYPWQQRLALTPDGDLFQAIRDGKATVVTDTIEKITPSGIQLTSGDALDADIIVTATGFELCMDGDIDFSLNGTPFRFEDTVSYRGIMFTSVPNLARSIGYLRLSSWTLRCELIADFVCRMLATLDRVGAQSIEVREPQSRTGRRPSKGEVLPFTASYARRGKSTLPMTGPTPEWEAQDYWDEKDSLPAIDFTAETFVLRGLDGQKVDSAKVAARPMSGSRTRPAIETGAA</sequence>
<dbReference type="PRINTS" id="PR00411">
    <property type="entry name" value="PNDRDTASEI"/>
</dbReference>
<dbReference type="EC" id="1.14.13.-" evidence="8"/>
<keyword evidence="9" id="KW-1185">Reference proteome</keyword>
<dbReference type="RefSeq" id="WP_379538114.1">
    <property type="nucleotide sequence ID" value="NZ_JBHSDR010000003.1"/>
</dbReference>
<keyword evidence="3" id="KW-0285">Flavoprotein</keyword>
<reference evidence="9" key="1">
    <citation type="journal article" date="2019" name="Int. J. Syst. Evol. Microbiol.">
        <title>The Global Catalogue of Microorganisms (GCM) 10K type strain sequencing project: providing services to taxonomists for standard genome sequencing and annotation.</title>
        <authorList>
            <consortium name="The Broad Institute Genomics Platform"/>
            <consortium name="The Broad Institute Genome Sequencing Center for Infectious Disease"/>
            <person name="Wu L."/>
            <person name="Ma J."/>
        </authorList>
    </citation>
    <scope>NUCLEOTIDE SEQUENCE [LARGE SCALE GENOMIC DNA]</scope>
    <source>
        <strain evidence="9">CGMCC 1.12989</strain>
    </source>
</reference>
<keyword evidence="5 8" id="KW-0560">Oxidoreductase</keyword>
<name>A0ABV8RNI4_9SPHN</name>
<evidence type="ECO:0000256" key="3">
    <source>
        <dbReference type="ARBA" id="ARBA00022630"/>
    </source>
</evidence>
<dbReference type="InterPro" id="IPR036188">
    <property type="entry name" value="FAD/NAD-bd_sf"/>
</dbReference>